<keyword evidence="2" id="KW-1185">Reference proteome</keyword>
<name>A0A1S6J044_9FIRM</name>
<evidence type="ECO:0000313" key="1">
    <source>
        <dbReference type="EMBL" id="AQS60396.1"/>
    </source>
</evidence>
<dbReference type="EMBL" id="CP019698">
    <property type="protein sequence ID" value="AQS60396.1"/>
    <property type="molecule type" value="Genomic_DNA"/>
</dbReference>
<organism evidence="1 2">
    <name type="scientific">Desulforamulus ferrireducens</name>
    <dbReference type="NCBI Taxonomy" id="1833852"/>
    <lineage>
        <taxon>Bacteria</taxon>
        <taxon>Bacillati</taxon>
        <taxon>Bacillota</taxon>
        <taxon>Clostridia</taxon>
        <taxon>Eubacteriales</taxon>
        <taxon>Peptococcaceae</taxon>
        <taxon>Desulforamulus</taxon>
    </lineage>
</organism>
<evidence type="ECO:0000313" key="2">
    <source>
        <dbReference type="Proteomes" id="UP000189464"/>
    </source>
</evidence>
<dbReference type="STRING" id="1833852.B0537_15760"/>
<gene>
    <name evidence="1" type="ORF">B0537_15760</name>
</gene>
<dbReference type="KEGG" id="dfg:B0537_15760"/>
<sequence length="72" mass="7905">MVHIQIASLNKQVLSKDQQYLVVLSPAKVNVGPISGAFLPAEACLFPAYRRTQSSRDAVPIFGTRDLYTTPD</sequence>
<proteinExistence type="predicted"/>
<dbReference type="Proteomes" id="UP000189464">
    <property type="component" value="Chromosome"/>
</dbReference>
<reference evidence="1 2" key="1">
    <citation type="journal article" date="2016" name="Int. J. Syst. Evol. Microbiol.">
        <title>Desulfotomaculum ferrireducens sp. nov., a moderately thermophilic sulfate-reducing and dissimilatory Fe(III)-reducing bacterium isolated from compost.</title>
        <authorList>
            <person name="Yang G."/>
            <person name="Guo J."/>
            <person name="Zhuang L."/>
            <person name="Yuan Y."/>
            <person name="Zhou S."/>
        </authorList>
    </citation>
    <scope>NUCLEOTIDE SEQUENCE [LARGE SCALE GENOMIC DNA]</scope>
    <source>
        <strain evidence="1 2">GSS09</strain>
    </source>
</reference>
<accession>A0A1S6J044</accession>
<protein>
    <submittedName>
        <fullName evidence="1">Uncharacterized protein</fullName>
    </submittedName>
</protein>
<dbReference type="AlphaFoldDB" id="A0A1S6J044"/>